<dbReference type="Proteomes" id="UP000263900">
    <property type="component" value="Chromosome"/>
</dbReference>
<proteinExistence type="predicted"/>
<evidence type="ECO:0000313" key="1">
    <source>
        <dbReference type="EMBL" id="AXY75723.1"/>
    </source>
</evidence>
<dbReference type="EMBL" id="CP032157">
    <property type="protein sequence ID" value="AXY75723.1"/>
    <property type="molecule type" value="Genomic_DNA"/>
</dbReference>
<accession>A0A3B7MQU9</accession>
<dbReference type="RefSeq" id="WP_119051604.1">
    <property type="nucleotide sequence ID" value="NZ_CP032157.1"/>
</dbReference>
<organism evidence="1 2">
    <name type="scientific">Paraflavitalea soli</name>
    <dbReference type="NCBI Taxonomy" id="2315862"/>
    <lineage>
        <taxon>Bacteria</taxon>
        <taxon>Pseudomonadati</taxon>
        <taxon>Bacteroidota</taxon>
        <taxon>Chitinophagia</taxon>
        <taxon>Chitinophagales</taxon>
        <taxon>Chitinophagaceae</taxon>
        <taxon>Paraflavitalea</taxon>
    </lineage>
</organism>
<dbReference type="OrthoDB" id="8418771at2"/>
<name>A0A3B7MQU9_9BACT</name>
<gene>
    <name evidence="1" type="ORF">D3H65_17810</name>
</gene>
<dbReference type="AlphaFoldDB" id="A0A3B7MQU9"/>
<dbReference type="KEGG" id="pseg:D3H65_17810"/>
<evidence type="ECO:0000313" key="2">
    <source>
        <dbReference type="Proteomes" id="UP000263900"/>
    </source>
</evidence>
<sequence length="100" mass="11075">MHTYDTVTEAVNGLKTRGYSIDFNREYDCLTCQAPLLALQPNEFEITEVHRFEGNSDPADEAVIYAIESKHGEKGILVDGFGPSSDTASEAMIKKLAVRH</sequence>
<keyword evidence="2" id="KW-1185">Reference proteome</keyword>
<protein>
    <submittedName>
        <fullName evidence="1">Phosphoribosylpyrophosphate synthetase</fullName>
    </submittedName>
</protein>
<reference evidence="1 2" key="1">
    <citation type="submission" date="2018-09" db="EMBL/GenBank/DDBJ databases">
        <title>Genome sequencing of strain 6GH32-13.</title>
        <authorList>
            <person name="Weon H.-Y."/>
            <person name="Heo J."/>
            <person name="Kwon S.-W."/>
        </authorList>
    </citation>
    <scope>NUCLEOTIDE SEQUENCE [LARGE SCALE GENOMIC DNA]</scope>
    <source>
        <strain evidence="1 2">5GH32-13</strain>
    </source>
</reference>